<name>A0A9W8DZ51_9FUNG</name>
<dbReference type="GO" id="GO:1901911">
    <property type="term" value="P:adenosine 5'-(hexahydrogen pentaphosphate) catabolic process"/>
    <property type="evidence" value="ECO:0007669"/>
    <property type="project" value="TreeGrafter"/>
</dbReference>
<evidence type="ECO:0000256" key="1">
    <source>
        <dbReference type="ARBA" id="ARBA00022723"/>
    </source>
</evidence>
<dbReference type="OrthoDB" id="2011998at2759"/>
<keyword evidence="1" id="KW-0479">Metal-binding</keyword>
<dbReference type="AlphaFoldDB" id="A0A9W8DZ51"/>
<dbReference type="InterPro" id="IPR015797">
    <property type="entry name" value="NUDIX_hydrolase-like_dom_sf"/>
</dbReference>
<feature type="domain" description="Nudix hydrolase" evidence="4">
    <location>
        <begin position="1"/>
        <end position="101"/>
    </location>
</feature>
<gene>
    <name evidence="5" type="ORF">IWQ60_004692</name>
</gene>
<dbReference type="GO" id="GO:1901907">
    <property type="term" value="P:diadenosine pentaphosphate catabolic process"/>
    <property type="evidence" value="ECO:0007669"/>
    <property type="project" value="TreeGrafter"/>
</dbReference>
<protein>
    <recommendedName>
        <fullName evidence="4">Nudix hydrolase domain-containing protein</fullName>
    </recommendedName>
</protein>
<dbReference type="EMBL" id="JANBPT010000233">
    <property type="protein sequence ID" value="KAJ1925233.1"/>
    <property type="molecule type" value="Genomic_DNA"/>
</dbReference>
<dbReference type="GO" id="GO:0005634">
    <property type="term" value="C:nucleus"/>
    <property type="evidence" value="ECO:0007669"/>
    <property type="project" value="TreeGrafter"/>
</dbReference>
<feature type="region of interest" description="Disordered" evidence="3">
    <location>
        <begin position="1"/>
        <end position="28"/>
    </location>
</feature>
<proteinExistence type="predicted"/>
<dbReference type="InterPro" id="IPR000086">
    <property type="entry name" value="NUDIX_hydrolase_dom"/>
</dbReference>
<organism evidence="5 6">
    <name type="scientific">Tieghemiomyces parasiticus</name>
    <dbReference type="NCBI Taxonomy" id="78921"/>
    <lineage>
        <taxon>Eukaryota</taxon>
        <taxon>Fungi</taxon>
        <taxon>Fungi incertae sedis</taxon>
        <taxon>Zoopagomycota</taxon>
        <taxon>Kickxellomycotina</taxon>
        <taxon>Dimargaritomycetes</taxon>
        <taxon>Dimargaritales</taxon>
        <taxon>Dimargaritaceae</taxon>
        <taxon>Tieghemiomyces</taxon>
    </lineage>
</organism>
<dbReference type="GO" id="GO:0046872">
    <property type="term" value="F:metal ion binding"/>
    <property type="evidence" value="ECO:0007669"/>
    <property type="project" value="UniProtKB-KW"/>
</dbReference>
<dbReference type="GO" id="GO:0005737">
    <property type="term" value="C:cytoplasm"/>
    <property type="evidence" value="ECO:0007669"/>
    <property type="project" value="TreeGrafter"/>
</dbReference>
<evidence type="ECO:0000313" key="5">
    <source>
        <dbReference type="EMBL" id="KAJ1925233.1"/>
    </source>
</evidence>
<dbReference type="GO" id="GO:0000298">
    <property type="term" value="F:endopolyphosphatase activity"/>
    <property type="evidence" value="ECO:0007669"/>
    <property type="project" value="TreeGrafter"/>
</dbReference>
<dbReference type="GO" id="GO:0071543">
    <property type="term" value="P:diphosphoinositol polyphosphate metabolic process"/>
    <property type="evidence" value="ECO:0007669"/>
    <property type="project" value="TreeGrafter"/>
</dbReference>
<evidence type="ECO:0000256" key="3">
    <source>
        <dbReference type="SAM" id="MobiDB-lite"/>
    </source>
</evidence>
<accession>A0A9W8DZ51</accession>
<evidence type="ECO:0000313" key="6">
    <source>
        <dbReference type="Proteomes" id="UP001150569"/>
    </source>
</evidence>
<evidence type="ECO:0000259" key="4">
    <source>
        <dbReference type="PROSITE" id="PS51462"/>
    </source>
</evidence>
<keyword evidence="6" id="KW-1185">Reference proteome</keyword>
<dbReference type="GO" id="GO:0034431">
    <property type="term" value="F:bis(5'-adenosyl)-hexaphosphatase activity"/>
    <property type="evidence" value="ECO:0007669"/>
    <property type="project" value="TreeGrafter"/>
</dbReference>
<dbReference type="GO" id="GO:0008486">
    <property type="term" value="F:diphosphoinositol-polyphosphate diphosphatase activity"/>
    <property type="evidence" value="ECO:0007669"/>
    <property type="project" value="TreeGrafter"/>
</dbReference>
<dbReference type="Proteomes" id="UP001150569">
    <property type="component" value="Unassembled WGS sequence"/>
</dbReference>
<comment type="caution">
    <text evidence="5">The sequence shown here is derived from an EMBL/GenBank/DDBJ whole genome shotgun (WGS) entry which is preliminary data.</text>
</comment>
<dbReference type="PANTHER" id="PTHR12629:SF0">
    <property type="entry name" value="DIPHOSPHOINOSITOL-POLYPHOSPHATE DIPHOSPHATASE"/>
    <property type="match status" value="1"/>
</dbReference>
<dbReference type="PROSITE" id="PS51462">
    <property type="entry name" value="NUDIX"/>
    <property type="match status" value="1"/>
</dbReference>
<dbReference type="SUPFAM" id="SSF55811">
    <property type="entry name" value="Nudix"/>
    <property type="match status" value="1"/>
</dbReference>
<dbReference type="Pfam" id="PF00293">
    <property type="entry name" value="NUDIX"/>
    <property type="match status" value="1"/>
</dbReference>
<dbReference type="PANTHER" id="PTHR12629">
    <property type="entry name" value="DIPHOSPHOINOSITOL POLYPHOSPHATE PHOSPHOHYDROLASE"/>
    <property type="match status" value="1"/>
</dbReference>
<evidence type="ECO:0000256" key="2">
    <source>
        <dbReference type="ARBA" id="ARBA00022801"/>
    </source>
</evidence>
<dbReference type="GO" id="GO:0034432">
    <property type="term" value="F:bis(5'-adenosyl)-pentaphosphatase activity"/>
    <property type="evidence" value="ECO:0007669"/>
    <property type="project" value="TreeGrafter"/>
</dbReference>
<sequence>MVGGWDKEKGETRKQAAAREAKEEAGLSGKIVKELGHWTEDKPNKKHNTDSNDIIYYEMDVTDVDSGFLEKSERELKWVTYKEAIDLASNEIVREAIEKSSLSSDIAKL</sequence>
<reference evidence="5" key="1">
    <citation type="submission" date="2022-07" db="EMBL/GenBank/DDBJ databases">
        <title>Phylogenomic reconstructions and comparative analyses of Kickxellomycotina fungi.</title>
        <authorList>
            <person name="Reynolds N.K."/>
            <person name="Stajich J.E."/>
            <person name="Barry K."/>
            <person name="Grigoriev I.V."/>
            <person name="Crous P."/>
            <person name="Smith M.E."/>
        </authorList>
    </citation>
    <scope>NUCLEOTIDE SEQUENCE</scope>
    <source>
        <strain evidence="5">RSA 861</strain>
    </source>
</reference>
<dbReference type="Gene3D" id="3.90.79.10">
    <property type="entry name" value="Nucleoside Triphosphate Pyrophosphohydrolase"/>
    <property type="match status" value="1"/>
</dbReference>
<dbReference type="GO" id="GO:1901909">
    <property type="term" value="P:diadenosine hexaphosphate catabolic process"/>
    <property type="evidence" value="ECO:0007669"/>
    <property type="project" value="TreeGrafter"/>
</dbReference>
<keyword evidence="2" id="KW-0378">Hydrolase</keyword>